<dbReference type="Proteomes" id="UP000002494">
    <property type="component" value="Chromosome 10"/>
</dbReference>
<evidence type="ECO:0000313" key="3">
    <source>
        <dbReference type="Ensembl" id="ENSRNOP00000086852.1"/>
    </source>
</evidence>
<keyword evidence="1" id="KW-0472">Membrane</keyword>
<gene>
    <name evidence="5" type="primary">ENSRNOG00000070925</name>
</gene>
<dbReference type="RGD" id="150340893">
    <property type="gene designation" value="ENSRNOG00000070925"/>
</dbReference>
<protein>
    <submittedName>
        <fullName evidence="3">Uncharacterized protein</fullName>
    </submittedName>
</protein>
<reference evidence="3" key="2">
    <citation type="submission" date="2025-08" db="UniProtKB">
        <authorList>
            <consortium name="Ensembl"/>
        </authorList>
    </citation>
    <scope>IDENTIFICATION</scope>
    <source>
        <strain evidence="3">Brown Norway</strain>
    </source>
</reference>
<sequence>MQVSWVLDTLTLIFGLISSLQGASGNEVSKTLCPVSAFPCQEFTKPLAIRNFFLLALIVFWVIFALLCICGLVMSNCKGLQHDLRPADNQSPPNRPSKAPQESIWVTSVDPLPTIHKLGLSVVLNSTGTETRPPYSLRPEGLTVQMRGTRYATLSPTSHTKILEAAKDYGMTAYPILSIVL</sequence>
<proteinExistence type="predicted"/>
<dbReference type="AGR" id="RGD:150340893"/>
<feature type="signal peptide" evidence="2">
    <location>
        <begin position="1"/>
        <end position="25"/>
    </location>
</feature>
<evidence type="ECO:0000256" key="1">
    <source>
        <dbReference type="SAM" id="Phobius"/>
    </source>
</evidence>
<keyword evidence="2" id="KW-0732">Signal</keyword>
<keyword evidence="4" id="KW-1185">Reference proteome</keyword>
<accession>A0A8I6A358</accession>
<dbReference type="PANTHER" id="PTHR31359">
    <property type="entry name" value="TRANSMEMBRANE PROTEIN 92"/>
    <property type="match status" value="1"/>
</dbReference>
<dbReference type="Ensembl" id="ENSRNOT00000101005.2">
    <property type="protein sequence ID" value="ENSRNOP00000086852.1"/>
    <property type="gene ID" value="ENSRNOG00000070925.2"/>
</dbReference>
<feature type="transmembrane region" description="Helical" evidence="1">
    <location>
        <begin position="52"/>
        <end position="75"/>
    </location>
</feature>
<reference evidence="3" key="3">
    <citation type="submission" date="2025-09" db="UniProtKB">
        <authorList>
            <consortium name="Ensembl"/>
        </authorList>
    </citation>
    <scope>IDENTIFICATION</scope>
    <source>
        <strain evidence="3">Brown Norway</strain>
    </source>
</reference>
<feature type="chain" id="PRO_5035231276" evidence="2">
    <location>
        <begin position="26"/>
        <end position="181"/>
    </location>
</feature>
<dbReference type="PANTHER" id="PTHR31359:SF31">
    <property type="entry name" value="TRANSMEMBRANE PROTEIN 92"/>
    <property type="match status" value="1"/>
</dbReference>
<keyword evidence="1" id="KW-1133">Transmembrane helix</keyword>
<dbReference type="GeneTree" id="ENSGT00390000014943"/>
<evidence type="ECO:0000313" key="5">
    <source>
        <dbReference type="RGD" id="150340893"/>
    </source>
</evidence>
<dbReference type="AlphaFoldDB" id="A0A8I6A358"/>
<evidence type="ECO:0000313" key="4">
    <source>
        <dbReference type="Proteomes" id="UP000002494"/>
    </source>
</evidence>
<keyword evidence="1" id="KW-0812">Transmembrane</keyword>
<evidence type="ECO:0000256" key="2">
    <source>
        <dbReference type="SAM" id="SignalP"/>
    </source>
</evidence>
<dbReference type="GO" id="GO:0005654">
    <property type="term" value="C:nucleoplasm"/>
    <property type="evidence" value="ECO:0000318"/>
    <property type="project" value="GO_Central"/>
</dbReference>
<name>A0A8I6A358_RAT</name>
<reference evidence="3" key="1">
    <citation type="submission" date="2024-01" db="EMBL/GenBank/DDBJ databases">
        <title>GRCr8: a new rat reference genome assembly contstructed from accurate long reads and long range scaffolding.</title>
        <authorList>
            <person name="Doris P.A."/>
            <person name="Kalbfleisch T."/>
            <person name="Li K."/>
            <person name="Howe K."/>
            <person name="Wood J."/>
        </authorList>
    </citation>
    <scope>NUCLEOTIDE SEQUENCE [LARGE SCALE GENOMIC DNA]</scope>
    <source>
        <strain evidence="3">Brown Norway</strain>
    </source>
</reference>
<organism evidence="3 4">
    <name type="scientific">Rattus norvegicus</name>
    <name type="common">Rat</name>
    <dbReference type="NCBI Taxonomy" id="10116"/>
    <lineage>
        <taxon>Eukaryota</taxon>
        <taxon>Metazoa</taxon>
        <taxon>Chordata</taxon>
        <taxon>Craniata</taxon>
        <taxon>Vertebrata</taxon>
        <taxon>Euteleostomi</taxon>
        <taxon>Mammalia</taxon>
        <taxon>Eutheria</taxon>
        <taxon>Euarchontoglires</taxon>
        <taxon>Glires</taxon>
        <taxon>Rodentia</taxon>
        <taxon>Myomorpha</taxon>
        <taxon>Muroidea</taxon>
        <taxon>Muridae</taxon>
        <taxon>Murinae</taxon>
        <taxon>Rattus</taxon>
    </lineage>
</organism>